<dbReference type="OrthoDB" id="1714508at2759"/>
<dbReference type="InterPro" id="IPR012479">
    <property type="entry name" value="SAP30BP"/>
</dbReference>
<evidence type="ECO:0000313" key="2">
    <source>
        <dbReference type="EMBL" id="KIK61694.1"/>
    </source>
</evidence>
<sequence length="206" mass="22630">MQGGLVAYGGDSDSGDDTVSQTDTKLKAKAEGSVEPRLHKKSQIIIKRPKTSHRPKGHVNIETSQPASPSTPTISAPTSTSPSISHPEPLAAPHGDEVQRTRALLRPPSIPGVVDWGIPPEVKPDESICDPALEAKLNQFHQLKSLPNPKHFNDTLMSNRSFRNPHLYAQLVDFINIDERSTNFPKTIWDPDLVRDGEWDAEKIGV</sequence>
<reference evidence="2 3" key="1">
    <citation type="submission" date="2014-04" db="EMBL/GenBank/DDBJ databases">
        <title>Evolutionary Origins and Diversification of the Mycorrhizal Mutualists.</title>
        <authorList>
            <consortium name="DOE Joint Genome Institute"/>
            <consortium name="Mycorrhizal Genomics Consortium"/>
            <person name="Kohler A."/>
            <person name="Kuo A."/>
            <person name="Nagy L.G."/>
            <person name="Floudas D."/>
            <person name="Copeland A."/>
            <person name="Barry K.W."/>
            <person name="Cichocki N."/>
            <person name="Veneault-Fourrey C."/>
            <person name="LaButti K."/>
            <person name="Lindquist E.A."/>
            <person name="Lipzen A."/>
            <person name="Lundell T."/>
            <person name="Morin E."/>
            <person name="Murat C."/>
            <person name="Riley R."/>
            <person name="Ohm R."/>
            <person name="Sun H."/>
            <person name="Tunlid A."/>
            <person name="Henrissat B."/>
            <person name="Grigoriev I.V."/>
            <person name="Hibbett D.S."/>
            <person name="Martin F."/>
        </authorList>
    </citation>
    <scope>NUCLEOTIDE SEQUENCE [LARGE SCALE GENOMIC DNA]</scope>
    <source>
        <strain evidence="2 3">FD-317 M1</strain>
    </source>
</reference>
<organism evidence="2 3">
    <name type="scientific">Collybiopsis luxurians FD-317 M1</name>
    <dbReference type="NCBI Taxonomy" id="944289"/>
    <lineage>
        <taxon>Eukaryota</taxon>
        <taxon>Fungi</taxon>
        <taxon>Dikarya</taxon>
        <taxon>Basidiomycota</taxon>
        <taxon>Agaricomycotina</taxon>
        <taxon>Agaricomycetes</taxon>
        <taxon>Agaricomycetidae</taxon>
        <taxon>Agaricales</taxon>
        <taxon>Marasmiineae</taxon>
        <taxon>Omphalotaceae</taxon>
        <taxon>Collybiopsis</taxon>
        <taxon>Collybiopsis luxurians</taxon>
    </lineage>
</organism>
<dbReference type="PANTHER" id="PTHR13464:SF0">
    <property type="entry name" value="SAP30-BINDING PROTEIN"/>
    <property type="match status" value="1"/>
</dbReference>
<dbReference type="EMBL" id="KN834770">
    <property type="protein sequence ID" value="KIK61694.1"/>
    <property type="molecule type" value="Genomic_DNA"/>
</dbReference>
<dbReference type="Proteomes" id="UP000053593">
    <property type="component" value="Unassembled WGS sequence"/>
</dbReference>
<feature type="compositionally biased region" description="Basic and acidic residues" evidence="1">
    <location>
        <begin position="24"/>
        <end position="37"/>
    </location>
</feature>
<proteinExistence type="predicted"/>
<protein>
    <recommendedName>
        <fullName evidence="4">HCNGP-domain-containing protein</fullName>
    </recommendedName>
</protein>
<dbReference type="GO" id="GO:0005634">
    <property type="term" value="C:nucleus"/>
    <property type="evidence" value="ECO:0007669"/>
    <property type="project" value="TreeGrafter"/>
</dbReference>
<feature type="region of interest" description="Disordered" evidence="1">
    <location>
        <begin position="1"/>
        <end position="97"/>
    </location>
</feature>
<dbReference type="AlphaFoldDB" id="A0A0D0CGE3"/>
<evidence type="ECO:0008006" key="4">
    <source>
        <dbReference type="Google" id="ProtNLM"/>
    </source>
</evidence>
<dbReference type="Pfam" id="PF07818">
    <property type="entry name" value="HCNGP"/>
    <property type="match status" value="1"/>
</dbReference>
<feature type="compositionally biased region" description="Low complexity" evidence="1">
    <location>
        <begin position="63"/>
        <end position="85"/>
    </location>
</feature>
<evidence type="ECO:0000256" key="1">
    <source>
        <dbReference type="SAM" id="MobiDB-lite"/>
    </source>
</evidence>
<accession>A0A0D0CGE3</accession>
<dbReference type="PANTHER" id="PTHR13464">
    <property type="entry name" value="TRANSCRIPTIONAL REGULATOR PROTEIN HCNGP"/>
    <property type="match status" value="1"/>
</dbReference>
<evidence type="ECO:0000313" key="3">
    <source>
        <dbReference type="Proteomes" id="UP000053593"/>
    </source>
</evidence>
<dbReference type="HOGENOM" id="CLU_074178_1_0_1"/>
<name>A0A0D0CGE3_9AGAR</name>
<keyword evidence="3" id="KW-1185">Reference proteome</keyword>
<feature type="compositionally biased region" description="Basic residues" evidence="1">
    <location>
        <begin position="38"/>
        <end position="57"/>
    </location>
</feature>
<gene>
    <name evidence="2" type="ORF">GYMLUDRAFT_58749</name>
</gene>
<dbReference type="GO" id="GO:0006355">
    <property type="term" value="P:regulation of DNA-templated transcription"/>
    <property type="evidence" value="ECO:0007669"/>
    <property type="project" value="InterPro"/>
</dbReference>